<feature type="domain" description="HNH" evidence="1">
    <location>
        <begin position="25"/>
        <end position="65"/>
    </location>
</feature>
<dbReference type="Pfam" id="PF01844">
    <property type="entry name" value="HNH"/>
    <property type="match status" value="1"/>
</dbReference>
<dbReference type="KEGG" id="pyt:PKF023_14010"/>
<sequence>MIGKIRQKLIAQEVPALQKPAEIMCPICDRPIPASQRDAHHLIPKSKGGKTTEYLHRICHKQIHALFTETELAQQYHHAQALREHPEMKKFIHWVENKPDSFYEKTRKSSRLKSSK</sequence>
<accession>A0A9C7FK36</accession>
<gene>
    <name evidence="2" type="ORF">PKF023_14010</name>
</gene>
<dbReference type="RefSeq" id="WP_281742010.1">
    <property type="nucleotide sequence ID" value="NZ_AP026973.1"/>
</dbReference>
<dbReference type="InterPro" id="IPR003615">
    <property type="entry name" value="HNH_nuc"/>
</dbReference>
<dbReference type="AlphaFoldDB" id="A0A9C7FK36"/>
<dbReference type="InterPro" id="IPR002711">
    <property type="entry name" value="HNH"/>
</dbReference>
<name>A0A9C7FK36_9BURK</name>
<dbReference type="GO" id="GO:0008270">
    <property type="term" value="F:zinc ion binding"/>
    <property type="evidence" value="ECO:0007669"/>
    <property type="project" value="InterPro"/>
</dbReference>
<reference evidence="2" key="1">
    <citation type="submission" date="2022-11" db="EMBL/GenBank/DDBJ databases">
        <title>Complete Genome Sequences of three Polynucleobacter sp. Subcluster PnecC Strains KF022, KF023, and KF032 Isolated from a Shallow Eutrophic Lake in Japan.</title>
        <authorList>
            <person name="Ogata Y."/>
            <person name="Watanabe K."/>
            <person name="Takemine S."/>
            <person name="Shindo C."/>
            <person name="Kurokawa R."/>
            <person name="Suda W."/>
        </authorList>
    </citation>
    <scope>NUCLEOTIDE SEQUENCE</scope>
    <source>
        <strain evidence="2">KF023</strain>
    </source>
</reference>
<dbReference type="Gene3D" id="1.10.30.50">
    <property type="match status" value="1"/>
</dbReference>
<dbReference type="PANTHER" id="PTHR37827">
    <property type="entry name" value="TUDOR DOMAIN-CONTAINING PROTEIN"/>
    <property type="match status" value="1"/>
</dbReference>
<evidence type="ECO:0000313" key="2">
    <source>
        <dbReference type="EMBL" id="BDT77598.1"/>
    </source>
</evidence>
<protein>
    <recommendedName>
        <fullName evidence="1">HNH domain-containing protein</fullName>
    </recommendedName>
</protein>
<proteinExistence type="predicted"/>
<dbReference type="Proteomes" id="UP001211097">
    <property type="component" value="Chromosome"/>
</dbReference>
<evidence type="ECO:0000259" key="1">
    <source>
        <dbReference type="Pfam" id="PF01844"/>
    </source>
</evidence>
<dbReference type="GO" id="GO:0004519">
    <property type="term" value="F:endonuclease activity"/>
    <property type="evidence" value="ECO:0007669"/>
    <property type="project" value="InterPro"/>
</dbReference>
<organism evidence="2">
    <name type="scientific">Polynucleobacter yangtzensis</name>
    <dbReference type="NCBI Taxonomy" id="1743159"/>
    <lineage>
        <taxon>Bacteria</taxon>
        <taxon>Pseudomonadati</taxon>
        <taxon>Pseudomonadota</taxon>
        <taxon>Betaproteobacteria</taxon>
        <taxon>Burkholderiales</taxon>
        <taxon>Burkholderiaceae</taxon>
        <taxon>Polynucleobacter</taxon>
    </lineage>
</organism>
<dbReference type="EMBL" id="AP026973">
    <property type="protein sequence ID" value="BDT77598.1"/>
    <property type="molecule type" value="Genomic_DNA"/>
</dbReference>
<dbReference type="PANTHER" id="PTHR37827:SF1">
    <property type="entry name" value="HNH DOMAIN-CONTAINING PROTEIN"/>
    <property type="match status" value="1"/>
</dbReference>
<dbReference type="GO" id="GO:0003676">
    <property type="term" value="F:nucleic acid binding"/>
    <property type="evidence" value="ECO:0007669"/>
    <property type="project" value="InterPro"/>
</dbReference>
<dbReference type="CDD" id="cd00085">
    <property type="entry name" value="HNHc"/>
    <property type="match status" value="1"/>
</dbReference>